<dbReference type="RefSeq" id="WP_025208968.1">
    <property type="nucleotide sequence ID" value="NZ_CP006932.1"/>
</dbReference>
<name>W8GKA6_9MOLU</name>
<dbReference type="KEGG" id="hcr:X271_00596"/>
<gene>
    <name evidence="3" type="ORF">X271_00596</name>
</gene>
<keyword evidence="2" id="KW-0472">Membrane</keyword>
<dbReference type="STRING" id="1427984.X271_00596"/>
<dbReference type="AlphaFoldDB" id="W8GKA6"/>
<dbReference type="PANTHER" id="PTHR22870:SF408">
    <property type="entry name" value="OS09G0560450 PROTEIN"/>
    <property type="match status" value="1"/>
</dbReference>
<dbReference type="SUPFAM" id="SSF50985">
    <property type="entry name" value="RCC1/BLIP-II"/>
    <property type="match status" value="1"/>
</dbReference>
<dbReference type="Gene3D" id="2.130.10.30">
    <property type="entry name" value="Regulator of chromosome condensation 1/beta-lactamase-inhibitor protein II"/>
    <property type="match status" value="2"/>
</dbReference>
<dbReference type="eggNOG" id="COG5184">
    <property type="taxonomic scope" value="Bacteria"/>
</dbReference>
<reference evidence="3 4" key="1">
    <citation type="journal article" date="2014" name="Genome Biol. Evol.">
        <title>Phylogenomics of "Candidatus Hepatoplasma crinochetorum," a Lineage of Mollicutes Associated with Noninsect Arthropods.</title>
        <authorList>
            <person name="Leclercq S."/>
            <person name="Dittmer J."/>
            <person name="Bouchon D."/>
            <person name="Cordaux R."/>
        </authorList>
    </citation>
    <scope>NUCLEOTIDE SEQUENCE [LARGE SCALE GENOMIC DNA]</scope>
    <source>
        <strain evidence="3 4">Av</strain>
    </source>
</reference>
<dbReference type="Proteomes" id="UP000019450">
    <property type="component" value="Chromosome"/>
</dbReference>
<sequence length="877" mass="100106">MRKFVAFLMLPFLFLNLSIFKINFNNKNINSDFYDQNNIISGDAGYYHSGIIIDTDNDNYADTLYMWGDNQYGQIGNGSENVNIAKPILITPKNQEDWNGNIVDLSLDGYNSSVLVDTDNDNYGDTLYVWGDNNSNQINDSENNILFPVISYSSKNNKKGEIIDLDLSYTNTAISVDTNNDGYADTLYIWGDNSKGQIGNGTIGGTISIPTKVTPKEKNNWGGNIVDIALGEYFSSVLIDTDQDNYGDTIYTWGDNSNGQLGNGTTNNSLFPQKITPQGQDNWNGNIIDLEASANNISIIIDDIDSDNYGDNIYIWGDNSNGQLGNGTTNNSLFPQKITPQGQDNWNGNIIDLSISLYNSGVLIDQNNDQYADSLYIWGSNKYGQLGNYNLNENGIYFPQLIFNTNNFKLKDFYFGSKNSYLLADLNNDGESDILYGCGDNSNYQLTNYYDNSNLKEFSSIFSIFPSSDSDYLISNYQILDPNQEDVTILLDFSQNGEEFNLLDYTSSERKIKVNYTDLDQNIYNSQEFVIDDSYEITLTDLNSETNYQIDSIQYFYENGEYKYTIDQDPMYFQTEKTTPIIKENSIFIIENSITTTSFEFNIEIDNLKPNENETNFTQYDVNNGIWLIDQNENIYNSSFVTLNVISNGVINGTQNYQLEFLQNNLDTNTQYVFSKISLNDPNDPNSEIITLSNSLEIKTLSVNKQFVKNSFVINETSITTNLLIYEITIDNLIYSDEQNREPIFLNFNLNENLYLKDSEGNIYSSTYVLKSSVHISSGTERGTEKYKFFFEIENLESNKNYNFENLSFTKNFDQSLDISENGNVNTKKQDRNFWILFFIVGFLIAFILITTILFWINLKLKEKIIENENKINDFQN</sequence>
<proteinExistence type="predicted"/>
<accession>W8GKA6</accession>
<dbReference type="InterPro" id="IPR051210">
    <property type="entry name" value="Ub_ligase/GEF_domain"/>
</dbReference>
<dbReference type="OrthoDB" id="1081439at2"/>
<dbReference type="InterPro" id="IPR009091">
    <property type="entry name" value="RCC1/BLIP-II"/>
</dbReference>
<organism evidence="3 4">
    <name type="scientific">Candidatus Hepatoplasma crinochetorum Av</name>
    <dbReference type="NCBI Taxonomy" id="1427984"/>
    <lineage>
        <taxon>Bacteria</taxon>
        <taxon>Bacillati</taxon>
        <taxon>Mycoplasmatota</taxon>
        <taxon>Mollicutes</taxon>
        <taxon>Candidatus Hepatoplasmataceae</taxon>
        <taxon>Candidatus Hepatoplasma</taxon>
    </lineage>
</organism>
<keyword evidence="4" id="KW-1185">Reference proteome</keyword>
<dbReference type="HOGENOM" id="CLU_012307_0_0_14"/>
<dbReference type="PATRIC" id="fig|1427984.3.peg.560"/>
<evidence type="ECO:0000313" key="4">
    <source>
        <dbReference type="Proteomes" id="UP000019450"/>
    </source>
</evidence>
<evidence type="ECO:0000256" key="2">
    <source>
        <dbReference type="SAM" id="Phobius"/>
    </source>
</evidence>
<dbReference type="EMBL" id="CP006932">
    <property type="protein sequence ID" value="AHK22682.1"/>
    <property type="molecule type" value="Genomic_DNA"/>
</dbReference>
<evidence type="ECO:0000256" key="1">
    <source>
        <dbReference type="ARBA" id="ARBA00022737"/>
    </source>
</evidence>
<evidence type="ECO:0000313" key="3">
    <source>
        <dbReference type="EMBL" id="AHK22682.1"/>
    </source>
</evidence>
<protein>
    <submittedName>
        <fullName evidence="3">Regulator of chromosome condensation (RCC1) repeat protein</fullName>
    </submittedName>
</protein>
<keyword evidence="2" id="KW-1133">Transmembrane helix</keyword>
<keyword evidence="1" id="KW-0677">Repeat</keyword>
<dbReference type="InterPro" id="IPR000408">
    <property type="entry name" value="Reg_chr_condens"/>
</dbReference>
<feature type="transmembrane region" description="Helical" evidence="2">
    <location>
        <begin position="834"/>
        <end position="857"/>
    </location>
</feature>
<dbReference type="Pfam" id="PF00415">
    <property type="entry name" value="RCC1"/>
    <property type="match status" value="5"/>
</dbReference>
<dbReference type="PROSITE" id="PS50012">
    <property type="entry name" value="RCC1_3"/>
    <property type="match status" value="5"/>
</dbReference>
<dbReference type="PANTHER" id="PTHR22870">
    <property type="entry name" value="REGULATOR OF CHROMOSOME CONDENSATION"/>
    <property type="match status" value="1"/>
</dbReference>
<keyword evidence="2" id="KW-0812">Transmembrane</keyword>